<dbReference type="PANTHER" id="PTHR32071">
    <property type="entry name" value="TRANSCRIPTIONAL REGULATORY PROTEIN"/>
    <property type="match status" value="1"/>
</dbReference>
<reference evidence="9" key="2">
    <citation type="journal article" date="2021" name="Microbiome">
        <title>Successional dynamics and alternative stable states in a saline activated sludge microbial community over 9 years.</title>
        <authorList>
            <person name="Wang Y."/>
            <person name="Ye J."/>
            <person name="Ju F."/>
            <person name="Liu L."/>
            <person name="Boyd J.A."/>
            <person name="Deng Y."/>
            <person name="Parks D.H."/>
            <person name="Jiang X."/>
            <person name="Yin X."/>
            <person name="Woodcroft B.J."/>
            <person name="Tyson G.W."/>
            <person name="Hugenholtz P."/>
            <person name="Polz M.F."/>
            <person name="Zhang T."/>
        </authorList>
    </citation>
    <scope>NUCLEOTIDE SEQUENCE</scope>
    <source>
        <strain evidence="9">HKST-UBA01</strain>
    </source>
</reference>
<evidence type="ECO:0000256" key="6">
    <source>
        <dbReference type="PROSITE-ProRule" id="PRU00169"/>
    </source>
</evidence>
<dbReference type="Pfam" id="PF00072">
    <property type="entry name" value="Response_reg"/>
    <property type="match status" value="1"/>
</dbReference>
<dbReference type="InterPro" id="IPR027417">
    <property type="entry name" value="P-loop_NTPase"/>
</dbReference>
<keyword evidence="2" id="KW-0547">Nucleotide-binding</keyword>
<dbReference type="PROSITE" id="PS50045">
    <property type="entry name" value="SIGMA54_INTERACT_4"/>
    <property type="match status" value="1"/>
</dbReference>
<evidence type="ECO:0000259" key="7">
    <source>
        <dbReference type="PROSITE" id="PS50045"/>
    </source>
</evidence>
<dbReference type="Gene3D" id="3.40.50.300">
    <property type="entry name" value="P-loop containing nucleotide triphosphate hydrolases"/>
    <property type="match status" value="1"/>
</dbReference>
<dbReference type="PROSITE" id="PS00675">
    <property type="entry name" value="SIGMA54_INTERACT_1"/>
    <property type="match status" value="1"/>
</dbReference>
<comment type="caution">
    <text evidence="9">The sequence shown here is derived from an EMBL/GenBank/DDBJ whole genome shotgun (WGS) entry which is preliminary data.</text>
</comment>
<evidence type="ECO:0000256" key="1">
    <source>
        <dbReference type="ARBA" id="ARBA00022553"/>
    </source>
</evidence>
<accession>A0A956M506</accession>
<evidence type="ECO:0000256" key="4">
    <source>
        <dbReference type="ARBA" id="ARBA00023015"/>
    </source>
</evidence>
<organism evidence="9 10">
    <name type="scientific">Eiseniibacteriota bacterium</name>
    <dbReference type="NCBI Taxonomy" id="2212470"/>
    <lineage>
        <taxon>Bacteria</taxon>
        <taxon>Candidatus Eiseniibacteriota</taxon>
    </lineage>
</organism>
<dbReference type="Pfam" id="PF00158">
    <property type="entry name" value="Sigma54_activat"/>
    <property type="match status" value="1"/>
</dbReference>
<dbReference type="CDD" id="cd00009">
    <property type="entry name" value="AAA"/>
    <property type="match status" value="1"/>
</dbReference>
<dbReference type="PROSITE" id="PS50110">
    <property type="entry name" value="RESPONSE_REGULATORY"/>
    <property type="match status" value="1"/>
</dbReference>
<reference evidence="9" key="1">
    <citation type="submission" date="2020-04" db="EMBL/GenBank/DDBJ databases">
        <authorList>
            <person name="Zhang T."/>
        </authorList>
    </citation>
    <scope>NUCLEOTIDE SEQUENCE</scope>
    <source>
        <strain evidence="9">HKST-UBA01</strain>
    </source>
</reference>
<sequence>MRTGTILVVDDERIQVETLARALRKTGHEVHTAQRAVAATEIVQAEAIDLVISDLRMPEMSGLDLLKRIKQDHPEVAVVLLTAFGTVSGAVEAMKEGASDYLTKPVDLDELDLIVARVLERQDLVRENRVLRQRIEESKAGFQLVGRAIALQEVLSKAGRASETDATVLICGESGTGKELLAHYIHEKSPRSQKPFVVVDCASIP</sequence>
<dbReference type="GO" id="GO:0000160">
    <property type="term" value="P:phosphorelay signal transduction system"/>
    <property type="evidence" value="ECO:0007669"/>
    <property type="project" value="InterPro"/>
</dbReference>
<evidence type="ECO:0000256" key="5">
    <source>
        <dbReference type="ARBA" id="ARBA00023163"/>
    </source>
</evidence>
<feature type="modified residue" description="4-aspartylphosphate" evidence="6">
    <location>
        <position position="54"/>
    </location>
</feature>
<dbReference type="InterPro" id="IPR002078">
    <property type="entry name" value="Sigma_54_int"/>
</dbReference>
<dbReference type="InterPro" id="IPR011006">
    <property type="entry name" value="CheY-like_superfamily"/>
</dbReference>
<evidence type="ECO:0000259" key="8">
    <source>
        <dbReference type="PROSITE" id="PS50110"/>
    </source>
</evidence>
<dbReference type="EMBL" id="JAGQHR010001004">
    <property type="protein sequence ID" value="MCA9730130.1"/>
    <property type="molecule type" value="Genomic_DNA"/>
</dbReference>
<dbReference type="SUPFAM" id="SSF52172">
    <property type="entry name" value="CheY-like"/>
    <property type="match status" value="1"/>
</dbReference>
<dbReference type="Proteomes" id="UP000697710">
    <property type="component" value="Unassembled WGS sequence"/>
</dbReference>
<keyword evidence="4" id="KW-0805">Transcription regulation</keyword>
<dbReference type="SMART" id="SM00448">
    <property type="entry name" value="REC"/>
    <property type="match status" value="1"/>
</dbReference>
<dbReference type="InterPro" id="IPR001789">
    <property type="entry name" value="Sig_transdc_resp-reg_receiver"/>
</dbReference>
<keyword evidence="5" id="KW-0804">Transcription</keyword>
<keyword evidence="1 6" id="KW-0597">Phosphoprotein</keyword>
<gene>
    <name evidence="9" type="ORF">KC729_20770</name>
</gene>
<dbReference type="Gene3D" id="3.40.50.2300">
    <property type="match status" value="1"/>
</dbReference>
<name>A0A956M506_UNCEI</name>
<dbReference type="InterPro" id="IPR025662">
    <property type="entry name" value="Sigma_54_int_dom_ATP-bd_1"/>
</dbReference>
<feature type="domain" description="Sigma-54 factor interaction" evidence="7">
    <location>
        <begin position="144"/>
        <end position="205"/>
    </location>
</feature>
<dbReference type="GO" id="GO:0006355">
    <property type="term" value="P:regulation of DNA-templated transcription"/>
    <property type="evidence" value="ECO:0007669"/>
    <property type="project" value="InterPro"/>
</dbReference>
<evidence type="ECO:0000313" key="9">
    <source>
        <dbReference type="EMBL" id="MCA9730130.1"/>
    </source>
</evidence>
<dbReference type="FunFam" id="3.40.50.2300:FF:000018">
    <property type="entry name" value="DNA-binding transcriptional regulator NtrC"/>
    <property type="match status" value="1"/>
</dbReference>
<keyword evidence="3" id="KW-0067">ATP-binding</keyword>
<evidence type="ECO:0000256" key="3">
    <source>
        <dbReference type="ARBA" id="ARBA00022840"/>
    </source>
</evidence>
<proteinExistence type="predicted"/>
<protein>
    <submittedName>
        <fullName evidence="9">Sigma-54-dependent Fis family transcriptional regulator</fullName>
    </submittedName>
</protein>
<feature type="domain" description="Response regulatory" evidence="8">
    <location>
        <begin position="5"/>
        <end position="119"/>
    </location>
</feature>
<evidence type="ECO:0000313" key="10">
    <source>
        <dbReference type="Proteomes" id="UP000697710"/>
    </source>
</evidence>
<feature type="non-terminal residue" evidence="9">
    <location>
        <position position="205"/>
    </location>
</feature>
<dbReference type="GO" id="GO:0005524">
    <property type="term" value="F:ATP binding"/>
    <property type="evidence" value="ECO:0007669"/>
    <property type="project" value="UniProtKB-KW"/>
</dbReference>
<dbReference type="AlphaFoldDB" id="A0A956M506"/>
<evidence type="ECO:0000256" key="2">
    <source>
        <dbReference type="ARBA" id="ARBA00022741"/>
    </source>
</evidence>